<dbReference type="EMBL" id="CM039433">
    <property type="protein sequence ID" value="KAI4329256.1"/>
    <property type="molecule type" value="Genomic_DNA"/>
</dbReference>
<reference evidence="1 2" key="1">
    <citation type="journal article" date="2022" name="DNA Res.">
        <title>Chromosomal-level genome assembly of the orchid tree Bauhinia variegata (Leguminosae; Cercidoideae) supports the allotetraploid origin hypothesis of Bauhinia.</title>
        <authorList>
            <person name="Zhong Y."/>
            <person name="Chen Y."/>
            <person name="Zheng D."/>
            <person name="Pang J."/>
            <person name="Liu Y."/>
            <person name="Luo S."/>
            <person name="Meng S."/>
            <person name="Qian L."/>
            <person name="Wei D."/>
            <person name="Dai S."/>
            <person name="Zhou R."/>
        </authorList>
    </citation>
    <scope>NUCLEOTIDE SEQUENCE [LARGE SCALE GENOMIC DNA]</scope>
    <source>
        <strain evidence="1">BV-YZ2020</strain>
    </source>
</reference>
<organism evidence="1 2">
    <name type="scientific">Bauhinia variegata</name>
    <name type="common">Purple orchid tree</name>
    <name type="synonym">Phanera variegata</name>
    <dbReference type="NCBI Taxonomy" id="167791"/>
    <lineage>
        <taxon>Eukaryota</taxon>
        <taxon>Viridiplantae</taxon>
        <taxon>Streptophyta</taxon>
        <taxon>Embryophyta</taxon>
        <taxon>Tracheophyta</taxon>
        <taxon>Spermatophyta</taxon>
        <taxon>Magnoliopsida</taxon>
        <taxon>eudicotyledons</taxon>
        <taxon>Gunneridae</taxon>
        <taxon>Pentapetalae</taxon>
        <taxon>rosids</taxon>
        <taxon>fabids</taxon>
        <taxon>Fabales</taxon>
        <taxon>Fabaceae</taxon>
        <taxon>Cercidoideae</taxon>
        <taxon>Cercideae</taxon>
        <taxon>Bauhiniinae</taxon>
        <taxon>Bauhinia</taxon>
    </lineage>
</organism>
<name>A0ACB9MZ50_BAUVA</name>
<protein>
    <submittedName>
        <fullName evidence="1">Uncharacterized protein</fullName>
    </submittedName>
</protein>
<sequence length="263" mass="30079">MALFSGTVPINCNRITSFPLLFASLTRNATASKIYLPQRLPRKRHALGWSSLFSYQSSIPRDLYLRKKTSISLVAFNSKKSESGEEDNQALDAVLKLYSAITNRNIHQLSEILADECRCVCNFSSFFQAFQGKKQVMEFFGYLIETFGKNFQIIVKPTLHEGMQVGVQWKFAWKKTHMPLGKGFSFHICQSYHGKAVIKNIEMFMEPLLCIEPFRLKMIATLSSLMAPDSENKANKILWIGLALLCFAAFLFFLRLALQRTRH</sequence>
<dbReference type="Proteomes" id="UP000828941">
    <property type="component" value="Chromosome 8"/>
</dbReference>
<gene>
    <name evidence="1" type="ORF">L6164_021542</name>
</gene>
<evidence type="ECO:0000313" key="2">
    <source>
        <dbReference type="Proteomes" id="UP000828941"/>
    </source>
</evidence>
<evidence type="ECO:0000313" key="1">
    <source>
        <dbReference type="EMBL" id="KAI4329256.1"/>
    </source>
</evidence>
<proteinExistence type="predicted"/>
<comment type="caution">
    <text evidence="1">The sequence shown here is derived from an EMBL/GenBank/DDBJ whole genome shotgun (WGS) entry which is preliminary data.</text>
</comment>
<accession>A0ACB9MZ50</accession>
<keyword evidence="2" id="KW-1185">Reference proteome</keyword>